<feature type="transmembrane region" description="Helical" evidence="1">
    <location>
        <begin position="43"/>
        <end position="65"/>
    </location>
</feature>
<keyword evidence="3" id="KW-1185">Reference proteome</keyword>
<evidence type="ECO:0000313" key="2">
    <source>
        <dbReference type="EMBL" id="MFC5269860.1"/>
    </source>
</evidence>
<feature type="transmembrane region" description="Helical" evidence="1">
    <location>
        <begin position="86"/>
        <end position="111"/>
    </location>
</feature>
<gene>
    <name evidence="2" type="ORF">ACFPIB_04505</name>
</gene>
<organism evidence="2 3">
    <name type="scientific">Adhaeribacter terreus</name>
    <dbReference type="NCBI Taxonomy" id="529703"/>
    <lineage>
        <taxon>Bacteria</taxon>
        <taxon>Pseudomonadati</taxon>
        <taxon>Bacteroidota</taxon>
        <taxon>Cytophagia</taxon>
        <taxon>Cytophagales</taxon>
        <taxon>Hymenobacteraceae</taxon>
        <taxon>Adhaeribacter</taxon>
    </lineage>
</organism>
<evidence type="ECO:0000256" key="1">
    <source>
        <dbReference type="SAM" id="Phobius"/>
    </source>
</evidence>
<name>A0ABW0E9B0_9BACT</name>
<dbReference type="EMBL" id="JBHSKT010000002">
    <property type="protein sequence ID" value="MFC5269860.1"/>
    <property type="molecule type" value="Genomic_DNA"/>
</dbReference>
<evidence type="ECO:0000313" key="3">
    <source>
        <dbReference type="Proteomes" id="UP001596161"/>
    </source>
</evidence>
<feature type="transmembrane region" description="Helical" evidence="1">
    <location>
        <begin position="117"/>
        <end position="140"/>
    </location>
</feature>
<accession>A0ABW0E9B0</accession>
<protein>
    <recommendedName>
        <fullName evidence="4">GtrA family protein</fullName>
    </recommendedName>
</protein>
<comment type="caution">
    <text evidence="2">The sequence shown here is derived from an EMBL/GenBank/DDBJ whole genome shotgun (WGS) entry which is preliminary data.</text>
</comment>
<evidence type="ECO:0008006" key="4">
    <source>
        <dbReference type="Google" id="ProtNLM"/>
    </source>
</evidence>
<keyword evidence="1" id="KW-0472">Membrane</keyword>
<sequence>MKHKVKEWLKRYLPAEILSVVATLLAASLTFKYTQSGIKTALAATWAGNLFYFGYILILDVWQTYKAVRQNSKGYTFKTFIRNLRALFIEFGLAEVFDSFLIRPVLMYYLPLLIGNLSWGILLAKLLADVTFYVPAIIGYEFTKRRFRNFH</sequence>
<dbReference type="Proteomes" id="UP001596161">
    <property type="component" value="Unassembled WGS sequence"/>
</dbReference>
<proteinExistence type="predicted"/>
<reference evidence="3" key="1">
    <citation type="journal article" date="2019" name="Int. J. Syst. Evol. Microbiol.">
        <title>The Global Catalogue of Microorganisms (GCM) 10K type strain sequencing project: providing services to taxonomists for standard genome sequencing and annotation.</title>
        <authorList>
            <consortium name="The Broad Institute Genomics Platform"/>
            <consortium name="The Broad Institute Genome Sequencing Center for Infectious Disease"/>
            <person name="Wu L."/>
            <person name="Ma J."/>
        </authorList>
    </citation>
    <scope>NUCLEOTIDE SEQUENCE [LARGE SCALE GENOMIC DNA]</scope>
    <source>
        <strain evidence="3">KACC 12602</strain>
    </source>
</reference>
<keyword evidence="1" id="KW-1133">Transmembrane helix</keyword>
<dbReference type="RefSeq" id="WP_378016240.1">
    <property type="nucleotide sequence ID" value="NZ_JBHSKT010000002.1"/>
</dbReference>
<keyword evidence="1" id="KW-0812">Transmembrane</keyword>
<feature type="transmembrane region" description="Helical" evidence="1">
    <location>
        <begin position="12"/>
        <end position="31"/>
    </location>
</feature>